<keyword evidence="2" id="KW-1185">Reference proteome</keyword>
<comment type="caution">
    <text evidence="1">The sequence shown here is derived from an EMBL/GenBank/DDBJ whole genome shotgun (WGS) entry which is preliminary data.</text>
</comment>
<dbReference type="EMBL" id="MLCA01000006">
    <property type="protein sequence ID" value="MEE7491086.1"/>
    <property type="molecule type" value="Genomic_DNA"/>
</dbReference>
<evidence type="ECO:0000313" key="2">
    <source>
        <dbReference type="Proteomes" id="UP001355206"/>
    </source>
</evidence>
<sequence length="499" mass="53435">MPDPIKLAPFAPDTASVDAAVSAVATNVVPRSDGYGPVLAPVPLSLALPAECRGAIAVFSPTYNFPIYVAGTSKGLFVYKTTDQAWHEVTNPSTSYSVPPGDYWSFAVYGTLLLVCSAGTPVQKATIDVLQAGTQPFADLGGSPPRARHMGVVGDFLVLAGLPDTPQTVRWSNSGNIEQWPLGQLDQTGDEQQLPDGGAVTGFAGGEYGVIFQERAIRRMTLSPDSGNVFDCSVLEENRGAVAPWCIAKVGPRIFFLDRDGFYALVIGGGPSTPIGAERVNRFFQGRVDPERVGMTVAFRDPTGERILFAYRLAGTDAADPSLLGEALLYDWLLDRWSFINTPIRFGMSAATPDTSIDSIEGSIDDPAQPSLDDPMYQGGATLLAVMTTDNRLAVLDGAPLEAVVQTPDAMLARPNRAFVRGVRLDTDADDWRVTMGVRESLGASTPMRWLSESAPTVERFAPARASGRYHRARVRIPAGTTWSYVSAIEPDATAEGSR</sequence>
<proteinExistence type="predicted"/>
<protein>
    <submittedName>
        <fullName evidence="1">Uncharacterized protein</fullName>
    </submittedName>
</protein>
<dbReference type="Proteomes" id="UP001355206">
    <property type="component" value="Unassembled WGS sequence"/>
</dbReference>
<gene>
    <name evidence="1" type="ORF">MOTC310_11690</name>
</gene>
<organism evidence="1 2">
    <name type="scientific">Methylobacterium oryzae</name>
    <dbReference type="NCBI Taxonomy" id="334852"/>
    <lineage>
        <taxon>Bacteria</taxon>
        <taxon>Pseudomonadati</taxon>
        <taxon>Pseudomonadota</taxon>
        <taxon>Alphaproteobacteria</taxon>
        <taxon>Hyphomicrobiales</taxon>
        <taxon>Methylobacteriaceae</taxon>
        <taxon>Methylobacterium</taxon>
    </lineage>
</organism>
<dbReference type="RefSeq" id="WP_331301874.1">
    <property type="nucleotide sequence ID" value="NZ_MLCA01000006.1"/>
</dbReference>
<accession>A0ABU7TNL3</accession>
<name>A0ABU7TNL3_9HYPH</name>
<reference evidence="1 2" key="1">
    <citation type="journal article" date="2012" name="Genet. Mol. Biol.">
        <title>Analysis of 16S rRNA and mxaF genes revealing insights into Methylobacterium niche-specific plant association.</title>
        <authorList>
            <person name="Dourado M.N."/>
            <person name="Andreote F.D."/>
            <person name="Dini-Andreote F."/>
            <person name="Conti R."/>
            <person name="Araujo J.M."/>
            <person name="Araujo W.L."/>
        </authorList>
    </citation>
    <scope>NUCLEOTIDE SEQUENCE [LARGE SCALE GENOMIC DNA]</scope>
    <source>
        <strain evidence="1 2">TC3-10</strain>
    </source>
</reference>
<evidence type="ECO:0000313" key="1">
    <source>
        <dbReference type="EMBL" id="MEE7491086.1"/>
    </source>
</evidence>